<comment type="caution">
    <text evidence="4">The sequence shown here is derived from an EMBL/GenBank/DDBJ whole genome shotgun (WGS) entry which is preliminary data.</text>
</comment>
<dbReference type="PANTHER" id="PTHR37483:SF1">
    <property type="entry name" value="UPF0125 PROTEIN RATB"/>
    <property type="match status" value="1"/>
</dbReference>
<organism evidence="4 5">
    <name type="scientific">Candidatus Competibacter denitrificans Run_A_D11</name>
    <dbReference type="NCBI Taxonomy" id="1400863"/>
    <lineage>
        <taxon>Bacteria</taxon>
        <taxon>Pseudomonadati</taxon>
        <taxon>Pseudomonadota</taxon>
        <taxon>Gammaproteobacteria</taxon>
        <taxon>Candidatus Competibacteraceae</taxon>
        <taxon>Candidatus Competibacter</taxon>
    </lineage>
</organism>
<evidence type="ECO:0000256" key="3">
    <source>
        <dbReference type="SAM" id="MobiDB-lite"/>
    </source>
</evidence>
<proteinExistence type="inferred from homology"/>
<dbReference type="Proteomes" id="UP000035760">
    <property type="component" value="Unassembled WGS sequence"/>
</dbReference>
<comment type="similarity">
    <text evidence="1 2">Belongs to the UPF0125 (RnfH) family.</text>
</comment>
<dbReference type="HAMAP" id="MF_00460">
    <property type="entry name" value="UPF0125_RnfH"/>
    <property type="match status" value="1"/>
</dbReference>
<gene>
    <name evidence="4" type="ORF">BN873_610138</name>
</gene>
<dbReference type="EMBL" id="CBTJ020000071">
    <property type="protein sequence ID" value="CDI03741.1"/>
    <property type="molecule type" value="Genomic_DNA"/>
</dbReference>
<dbReference type="RefSeq" id="WP_048674713.1">
    <property type="nucleotide sequence ID" value="NZ_CBTJ020000071.1"/>
</dbReference>
<evidence type="ECO:0000313" key="5">
    <source>
        <dbReference type="Proteomes" id="UP000035760"/>
    </source>
</evidence>
<sequence length="114" mass="12569">MAHAPSEPVVIRVEIAYARPDEQVILPVDVPEGTTLEQAICQSRIQERFPEIQLQTAKVGIFGKLGKLSATVRPGDRVEIYRPLLADPKEVRKKRAAEGKRTRKGGGDLEPDAT</sequence>
<keyword evidence="5" id="KW-1185">Reference proteome</keyword>
<dbReference type="NCBIfam" id="NF002490">
    <property type="entry name" value="PRK01777.1"/>
    <property type="match status" value="1"/>
</dbReference>
<feature type="region of interest" description="Disordered" evidence="3">
    <location>
        <begin position="91"/>
        <end position="114"/>
    </location>
</feature>
<evidence type="ECO:0000256" key="1">
    <source>
        <dbReference type="ARBA" id="ARBA00010645"/>
    </source>
</evidence>
<dbReference type="InterPro" id="IPR005346">
    <property type="entry name" value="RnfH"/>
</dbReference>
<name>W6M748_9GAMM</name>
<evidence type="ECO:0000313" key="4">
    <source>
        <dbReference type="EMBL" id="CDI03741.1"/>
    </source>
</evidence>
<dbReference type="AlphaFoldDB" id="W6M748"/>
<reference evidence="4" key="1">
    <citation type="submission" date="2013-07" db="EMBL/GenBank/DDBJ databases">
        <authorList>
            <person name="McIlroy S."/>
        </authorList>
    </citation>
    <scope>NUCLEOTIDE SEQUENCE [LARGE SCALE GENOMIC DNA]</scope>
    <source>
        <strain evidence="4">Run_A_D11</strain>
    </source>
</reference>
<dbReference type="STRING" id="1400863.BN873_610138"/>
<dbReference type="PANTHER" id="PTHR37483">
    <property type="entry name" value="UPF0125 PROTEIN RATB"/>
    <property type="match status" value="1"/>
</dbReference>
<protein>
    <recommendedName>
        <fullName evidence="2">UPF0125 protein BN873_610138</fullName>
    </recommendedName>
</protein>
<dbReference type="Gene3D" id="3.10.20.280">
    <property type="entry name" value="RnfH-like"/>
    <property type="match status" value="1"/>
</dbReference>
<dbReference type="InterPro" id="IPR016155">
    <property type="entry name" value="Mopterin_synth/thiamin_S_b"/>
</dbReference>
<dbReference type="Pfam" id="PF03658">
    <property type="entry name" value="Ub-RnfH"/>
    <property type="match status" value="1"/>
</dbReference>
<dbReference type="InterPro" id="IPR037021">
    <property type="entry name" value="RnfH_sf"/>
</dbReference>
<evidence type="ECO:0000256" key="2">
    <source>
        <dbReference type="HAMAP-Rule" id="MF_00460"/>
    </source>
</evidence>
<accession>W6M748</accession>
<reference evidence="4" key="2">
    <citation type="submission" date="2014-03" db="EMBL/GenBank/DDBJ databases">
        <title>Candidatus Competibacter-lineage genomes retrieved from metagenomes reveal functional metabolic diversity.</title>
        <authorList>
            <person name="McIlroy S.J."/>
            <person name="Albertsen M."/>
            <person name="Andresen E.K."/>
            <person name="Saunders A.M."/>
            <person name="Kristiansen R."/>
            <person name="Stokholm-Bjerregaard M."/>
            <person name="Nielsen K.L."/>
            <person name="Nielsen P.H."/>
        </authorList>
    </citation>
    <scope>NUCLEOTIDE SEQUENCE</scope>
    <source>
        <strain evidence="4">Run_A_D11</strain>
    </source>
</reference>
<dbReference type="SUPFAM" id="SSF54285">
    <property type="entry name" value="MoaD/ThiS"/>
    <property type="match status" value="1"/>
</dbReference>
<dbReference type="OrthoDB" id="9796575at2"/>